<protein>
    <submittedName>
        <fullName evidence="2">Uncharacterized protein</fullName>
    </submittedName>
</protein>
<evidence type="ECO:0000256" key="1">
    <source>
        <dbReference type="SAM" id="Coils"/>
    </source>
</evidence>
<evidence type="ECO:0000313" key="3">
    <source>
        <dbReference type="Proteomes" id="UP001223586"/>
    </source>
</evidence>
<evidence type="ECO:0000313" key="2">
    <source>
        <dbReference type="EMBL" id="MDQ0174422.1"/>
    </source>
</evidence>
<name>A0ABT9WN85_9BACI</name>
<gene>
    <name evidence="2" type="ORF">J2S08_000253</name>
</gene>
<dbReference type="RefSeq" id="WP_307225872.1">
    <property type="nucleotide sequence ID" value="NZ_JAUSTT010000001.1"/>
</dbReference>
<dbReference type="EMBL" id="JAUSTT010000001">
    <property type="protein sequence ID" value="MDQ0174422.1"/>
    <property type="molecule type" value="Genomic_DNA"/>
</dbReference>
<accession>A0ABT9WN85</accession>
<organism evidence="2 3">
    <name type="scientific">Bacillus chungangensis</name>
    <dbReference type="NCBI Taxonomy" id="587633"/>
    <lineage>
        <taxon>Bacteria</taxon>
        <taxon>Bacillati</taxon>
        <taxon>Bacillota</taxon>
        <taxon>Bacilli</taxon>
        <taxon>Bacillales</taxon>
        <taxon>Bacillaceae</taxon>
        <taxon>Bacillus</taxon>
    </lineage>
</organism>
<comment type="caution">
    <text evidence="2">The sequence shown here is derived from an EMBL/GenBank/DDBJ whole genome shotgun (WGS) entry which is preliminary data.</text>
</comment>
<feature type="coiled-coil region" evidence="1">
    <location>
        <begin position="13"/>
        <end position="64"/>
    </location>
</feature>
<sequence length="66" mass="7917">MRTSLIETYKRLLIDLEYDRNQALREYDNIENRKSELEDELASISEGISELRKLINEKEALECRKQ</sequence>
<keyword evidence="3" id="KW-1185">Reference proteome</keyword>
<proteinExistence type="predicted"/>
<keyword evidence="1" id="KW-0175">Coiled coil</keyword>
<dbReference type="Proteomes" id="UP001223586">
    <property type="component" value="Unassembled WGS sequence"/>
</dbReference>
<reference evidence="2 3" key="1">
    <citation type="submission" date="2023-07" db="EMBL/GenBank/DDBJ databases">
        <title>Genomic Encyclopedia of Type Strains, Phase IV (KMG-IV): sequencing the most valuable type-strain genomes for metagenomic binning, comparative biology and taxonomic classification.</title>
        <authorList>
            <person name="Goeker M."/>
        </authorList>
    </citation>
    <scope>NUCLEOTIDE SEQUENCE [LARGE SCALE GENOMIC DNA]</scope>
    <source>
        <strain evidence="2 3">DSM 23837</strain>
    </source>
</reference>